<evidence type="ECO:0000313" key="2">
    <source>
        <dbReference type="EMBL" id="KIK76204.1"/>
    </source>
</evidence>
<dbReference type="AlphaFoldDB" id="A0A0D0D7F9"/>
<accession>A0A0D0D7F9</accession>
<dbReference type="HOGENOM" id="CLU_1230280_0_0_1"/>
<evidence type="ECO:0000313" key="3">
    <source>
        <dbReference type="Proteomes" id="UP000054538"/>
    </source>
</evidence>
<sequence>MTVTEFLRAHSGTEAAIRYPCEHSNPCKTEATYASRPHVLHVQRHHGAPRLTVHMQYDQLRTTSVDDDKSGRAKPIDMHIRGDKGSTRKSEDDKGSTTPGVDDQPRHHGCGCAKAHRRAIRIHDTTGGDQQGKVNDKVACHPVSSCHHLCPRRPSNCIPPIMLCLQLHTWNTGLILRTSFGTSKLWAGDEENRQRRVRVRANAATSWEDHQILINILLVVSCMYW</sequence>
<proteinExistence type="predicted"/>
<dbReference type="EMBL" id="KN827614">
    <property type="protein sequence ID" value="KIK76204.1"/>
    <property type="molecule type" value="Genomic_DNA"/>
</dbReference>
<feature type="compositionally biased region" description="Basic and acidic residues" evidence="1">
    <location>
        <begin position="64"/>
        <end position="95"/>
    </location>
</feature>
<feature type="region of interest" description="Disordered" evidence="1">
    <location>
        <begin position="62"/>
        <end position="110"/>
    </location>
</feature>
<dbReference type="Proteomes" id="UP000054538">
    <property type="component" value="Unassembled WGS sequence"/>
</dbReference>
<protein>
    <submittedName>
        <fullName evidence="2">Uncharacterized protein</fullName>
    </submittedName>
</protein>
<evidence type="ECO:0000256" key="1">
    <source>
        <dbReference type="SAM" id="MobiDB-lite"/>
    </source>
</evidence>
<keyword evidence="3" id="KW-1185">Reference proteome</keyword>
<reference evidence="3" key="2">
    <citation type="submission" date="2015-01" db="EMBL/GenBank/DDBJ databases">
        <title>Evolutionary Origins and Diversification of the Mycorrhizal Mutualists.</title>
        <authorList>
            <consortium name="DOE Joint Genome Institute"/>
            <consortium name="Mycorrhizal Genomics Consortium"/>
            <person name="Kohler A."/>
            <person name="Kuo A."/>
            <person name="Nagy L.G."/>
            <person name="Floudas D."/>
            <person name="Copeland A."/>
            <person name="Barry K.W."/>
            <person name="Cichocki N."/>
            <person name="Veneault-Fourrey C."/>
            <person name="LaButti K."/>
            <person name="Lindquist E.A."/>
            <person name="Lipzen A."/>
            <person name="Lundell T."/>
            <person name="Morin E."/>
            <person name="Murat C."/>
            <person name="Riley R."/>
            <person name="Ohm R."/>
            <person name="Sun H."/>
            <person name="Tunlid A."/>
            <person name="Henrissat B."/>
            <person name="Grigoriev I.V."/>
            <person name="Hibbett D.S."/>
            <person name="Martin F."/>
        </authorList>
    </citation>
    <scope>NUCLEOTIDE SEQUENCE [LARGE SCALE GENOMIC DNA]</scope>
    <source>
        <strain evidence="3">Ve08.2h10</strain>
    </source>
</reference>
<dbReference type="InParanoid" id="A0A0D0D7F9"/>
<gene>
    <name evidence="2" type="ORF">PAXRUDRAFT_443808</name>
</gene>
<organism evidence="2 3">
    <name type="scientific">Paxillus rubicundulus Ve08.2h10</name>
    <dbReference type="NCBI Taxonomy" id="930991"/>
    <lineage>
        <taxon>Eukaryota</taxon>
        <taxon>Fungi</taxon>
        <taxon>Dikarya</taxon>
        <taxon>Basidiomycota</taxon>
        <taxon>Agaricomycotina</taxon>
        <taxon>Agaricomycetes</taxon>
        <taxon>Agaricomycetidae</taxon>
        <taxon>Boletales</taxon>
        <taxon>Paxilineae</taxon>
        <taxon>Paxillaceae</taxon>
        <taxon>Paxillus</taxon>
    </lineage>
</organism>
<name>A0A0D0D7F9_9AGAM</name>
<reference evidence="2 3" key="1">
    <citation type="submission" date="2014-04" db="EMBL/GenBank/DDBJ databases">
        <authorList>
            <consortium name="DOE Joint Genome Institute"/>
            <person name="Kuo A."/>
            <person name="Kohler A."/>
            <person name="Jargeat P."/>
            <person name="Nagy L.G."/>
            <person name="Floudas D."/>
            <person name="Copeland A."/>
            <person name="Barry K.W."/>
            <person name="Cichocki N."/>
            <person name="Veneault-Fourrey C."/>
            <person name="LaButti K."/>
            <person name="Lindquist E.A."/>
            <person name="Lipzen A."/>
            <person name="Lundell T."/>
            <person name="Morin E."/>
            <person name="Murat C."/>
            <person name="Sun H."/>
            <person name="Tunlid A."/>
            <person name="Henrissat B."/>
            <person name="Grigoriev I.V."/>
            <person name="Hibbett D.S."/>
            <person name="Martin F."/>
            <person name="Nordberg H.P."/>
            <person name="Cantor M.N."/>
            <person name="Hua S.X."/>
        </authorList>
    </citation>
    <scope>NUCLEOTIDE SEQUENCE [LARGE SCALE GENOMIC DNA]</scope>
    <source>
        <strain evidence="2 3">Ve08.2h10</strain>
    </source>
</reference>